<feature type="transmembrane region" description="Helical" evidence="1">
    <location>
        <begin position="111"/>
        <end position="131"/>
    </location>
</feature>
<dbReference type="AlphaFoldDB" id="A0A812ESE2"/>
<keyword evidence="1" id="KW-0812">Transmembrane</keyword>
<dbReference type="EMBL" id="CAHIKZ030005483">
    <property type="protein sequence ID" value="CAE1326592.1"/>
    <property type="molecule type" value="Genomic_DNA"/>
</dbReference>
<feature type="transmembrane region" description="Helical" evidence="1">
    <location>
        <begin position="183"/>
        <end position="203"/>
    </location>
</feature>
<protein>
    <submittedName>
        <fullName evidence="3">Uncharacterized protein</fullName>
    </submittedName>
</protein>
<reference evidence="3" key="1">
    <citation type="submission" date="2021-01" db="EMBL/GenBank/DDBJ databases">
        <authorList>
            <person name="Li R."/>
            <person name="Bekaert M."/>
        </authorList>
    </citation>
    <scope>NUCLEOTIDE SEQUENCE</scope>
    <source>
        <strain evidence="3">Farmed</strain>
    </source>
</reference>
<evidence type="ECO:0000313" key="4">
    <source>
        <dbReference type="Proteomes" id="UP000597762"/>
    </source>
</evidence>
<feature type="chain" id="PRO_5032332442" evidence="2">
    <location>
        <begin position="27"/>
        <end position="224"/>
    </location>
</feature>
<keyword evidence="1" id="KW-0472">Membrane</keyword>
<evidence type="ECO:0000256" key="2">
    <source>
        <dbReference type="SAM" id="SignalP"/>
    </source>
</evidence>
<accession>A0A812ESE2</accession>
<name>A0A812ESE2_ACAPH</name>
<keyword evidence="4" id="KW-1185">Reference proteome</keyword>
<keyword evidence="1" id="KW-1133">Transmembrane helix</keyword>
<gene>
    <name evidence="3" type="ORF">SPHA_76184</name>
</gene>
<evidence type="ECO:0000313" key="3">
    <source>
        <dbReference type="EMBL" id="CAE1326592.1"/>
    </source>
</evidence>
<sequence length="224" mass="25917">MHLLLLCISAVLLSASLFHSLYLSLCKPPLTLVPSLIKHLRPSLHFSLRLPPTPPTTTNSQCLRSVQFYHLVPLSHSLSFHPLKNSLVTLPCYEHSLPTVHITFSTLHSTFYLPLFFLQDTFISCIFSFSISLRSPLFAQLMFLYFSLFIPSFFITFLILFFFSTPLSLVTVSLLSLFTSCNIFSWYFSLSELTAYLSSYYFLSFMKLHYRNTRLLSYIYLPSR</sequence>
<keyword evidence="2" id="KW-0732">Signal</keyword>
<evidence type="ECO:0000256" key="1">
    <source>
        <dbReference type="SAM" id="Phobius"/>
    </source>
</evidence>
<organism evidence="3 4">
    <name type="scientific">Acanthosepion pharaonis</name>
    <name type="common">Pharaoh cuttlefish</name>
    <name type="synonym">Sepia pharaonis</name>
    <dbReference type="NCBI Taxonomy" id="158019"/>
    <lineage>
        <taxon>Eukaryota</taxon>
        <taxon>Metazoa</taxon>
        <taxon>Spiralia</taxon>
        <taxon>Lophotrochozoa</taxon>
        <taxon>Mollusca</taxon>
        <taxon>Cephalopoda</taxon>
        <taxon>Coleoidea</taxon>
        <taxon>Decapodiformes</taxon>
        <taxon>Sepiida</taxon>
        <taxon>Sepiina</taxon>
        <taxon>Sepiidae</taxon>
        <taxon>Acanthosepion</taxon>
    </lineage>
</organism>
<feature type="signal peptide" evidence="2">
    <location>
        <begin position="1"/>
        <end position="26"/>
    </location>
</feature>
<proteinExistence type="predicted"/>
<feature type="transmembrane region" description="Helical" evidence="1">
    <location>
        <begin position="143"/>
        <end position="163"/>
    </location>
</feature>
<comment type="caution">
    <text evidence="3">The sequence shown here is derived from an EMBL/GenBank/DDBJ whole genome shotgun (WGS) entry which is preliminary data.</text>
</comment>
<dbReference type="Proteomes" id="UP000597762">
    <property type="component" value="Unassembled WGS sequence"/>
</dbReference>